<dbReference type="RefSeq" id="XP_065674418.1">
    <property type="nucleotide sequence ID" value="XM_065818346.1"/>
</dbReference>
<evidence type="ECO:0000256" key="1">
    <source>
        <dbReference type="ARBA" id="ARBA00022741"/>
    </source>
</evidence>
<dbReference type="PROSITE" id="PS51192">
    <property type="entry name" value="HELICASE_ATP_BIND_1"/>
    <property type="match status" value="1"/>
</dbReference>
<evidence type="ECO:0000259" key="7">
    <source>
        <dbReference type="PROSITE" id="PS51192"/>
    </source>
</evidence>
<dbReference type="Gene3D" id="3.40.50.300">
    <property type="entry name" value="P-loop containing nucleotide triphosphate hydrolases"/>
    <property type="match status" value="2"/>
</dbReference>
<keyword evidence="5 6" id="KW-0694">RNA-binding</keyword>
<keyword evidence="2 6" id="KW-0378">Hydrolase</keyword>
<dbReference type="InterPro" id="IPR001650">
    <property type="entry name" value="Helicase_C-like"/>
</dbReference>
<dbReference type="SMART" id="SM00487">
    <property type="entry name" value="DEXDc"/>
    <property type="match status" value="1"/>
</dbReference>
<dbReference type="Proteomes" id="UP001652625">
    <property type="component" value="Chromosome 14"/>
</dbReference>
<comment type="catalytic activity">
    <reaction evidence="6">
        <text>ATP + H2O = ADP + phosphate + H(+)</text>
        <dbReference type="Rhea" id="RHEA:13065"/>
        <dbReference type="ChEBI" id="CHEBI:15377"/>
        <dbReference type="ChEBI" id="CHEBI:15378"/>
        <dbReference type="ChEBI" id="CHEBI:30616"/>
        <dbReference type="ChEBI" id="CHEBI:43474"/>
        <dbReference type="ChEBI" id="CHEBI:456216"/>
        <dbReference type="EC" id="3.6.4.13"/>
    </reaction>
</comment>
<comment type="function">
    <text evidence="6">RNA helicase.</text>
</comment>
<dbReference type="EC" id="3.6.4.13" evidence="6"/>
<proteinExistence type="inferred from homology"/>
<evidence type="ECO:0000313" key="9">
    <source>
        <dbReference type="Proteomes" id="UP001652625"/>
    </source>
</evidence>
<keyword evidence="4 6" id="KW-0067">ATP-binding</keyword>
<dbReference type="InterPro" id="IPR044742">
    <property type="entry name" value="DEAD/DEAH_RhlB"/>
</dbReference>
<keyword evidence="9" id="KW-1185">Reference proteome</keyword>
<evidence type="ECO:0000256" key="4">
    <source>
        <dbReference type="ARBA" id="ARBA00022840"/>
    </source>
</evidence>
<dbReference type="SMART" id="SM00490">
    <property type="entry name" value="HELICc"/>
    <property type="match status" value="1"/>
</dbReference>
<dbReference type="PROSITE" id="PS51194">
    <property type="entry name" value="HELICASE_CTER"/>
    <property type="match status" value="1"/>
</dbReference>
<dbReference type="InterPro" id="IPR014001">
    <property type="entry name" value="Helicase_ATP-bd"/>
</dbReference>
<keyword evidence="1 6" id="KW-0547">Nucleotide-binding</keyword>
<evidence type="ECO:0000256" key="6">
    <source>
        <dbReference type="RuleBase" id="RU365068"/>
    </source>
</evidence>
<dbReference type="InterPro" id="IPR011545">
    <property type="entry name" value="DEAD/DEAH_box_helicase_dom"/>
</dbReference>
<feature type="domain" description="Helicase C-terminal" evidence="8">
    <location>
        <begin position="408"/>
        <end position="561"/>
    </location>
</feature>
<dbReference type="PANTHER" id="PTHR24031">
    <property type="entry name" value="RNA HELICASE"/>
    <property type="match status" value="1"/>
</dbReference>
<evidence type="ECO:0000313" key="10">
    <source>
        <dbReference type="RefSeq" id="XP_065674418.1"/>
    </source>
</evidence>
<gene>
    <name evidence="10" type="primary">LOC100214478</name>
</gene>
<evidence type="ECO:0000256" key="2">
    <source>
        <dbReference type="ARBA" id="ARBA00022801"/>
    </source>
</evidence>
<evidence type="ECO:0000256" key="5">
    <source>
        <dbReference type="ARBA" id="ARBA00022884"/>
    </source>
</evidence>
<name>A0ABM4DIU9_HYDVU</name>
<dbReference type="CDD" id="cd00268">
    <property type="entry name" value="DEADc"/>
    <property type="match status" value="1"/>
</dbReference>
<organism evidence="9 10">
    <name type="scientific">Hydra vulgaris</name>
    <name type="common">Hydra</name>
    <name type="synonym">Hydra attenuata</name>
    <dbReference type="NCBI Taxonomy" id="6087"/>
    <lineage>
        <taxon>Eukaryota</taxon>
        <taxon>Metazoa</taxon>
        <taxon>Cnidaria</taxon>
        <taxon>Hydrozoa</taxon>
        <taxon>Hydroidolina</taxon>
        <taxon>Anthoathecata</taxon>
        <taxon>Aplanulata</taxon>
        <taxon>Hydridae</taxon>
        <taxon>Hydra</taxon>
    </lineage>
</organism>
<keyword evidence="3 6" id="KW-0347">Helicase</keyword>
<protein>
    <recommendedName>
        <fullName evidence="6">ATP-dependent RNA helicase</fullName>
        <ecNumber evidence="6">3.6.4.13</ecNumber>
    </recommendedName>
</protein>
<feature type="domain" description="Helicase ATP-binding" evidence="7">
    <location>
        <begin position="195"/>
        <end position="379"/>
    </location>
</feature>
<dbReference type="SUPFAM" id="SSF52540">
    <property type="entry name" value="P-loop containing nucleoside triphosphate hydrolases"/>
    <property type="match status" value="2"/>
</dbReference>
<comment type="domain">
    <text evidence="6">The Q motif is unique to and characteristic of the DEAD box family of RNA helicases and controls ATP binding and hydrolysis.</text>
</comment>
<reference evidence="10" key="1">
    <citation type="submission" date="2025-08" db="UniProtKB">
        <authorList>
            <consortium name="RefSeq"/>
        </authorList>
    </citation>
    <scope>IDENTIFICATION</scope>
</reference>
<evidence type="ECO:0000256" key="3">
    <source>
        <dbReference type="ARBA" id="ARBA00022806"/>
    </source>
</evidence>
<dbReference type="Pfam" id="PF00270">
    <property type="entry name" value="DEAD"/>
    <property type="match status" value="1"/>
</dbReference>
<dbReference type="Pfam" id="PF00271">
    <property type="entry name" value="Helicase_C"/>
    <property type="match status" value="1"/>
</dbReference>
<sequence>MSRYRAFITSSQSEIIRKSLSDVIKKPNVKMNSSKVAETSEDVIKKKLTKTDKTSKEAVKQMATKENASKYLSRNNKTHEESYKQSFSKTNKVLKEPLKTSISNNHKKKVLQNENEIQGEYFEEFMKLLKRQREPPFIYSSRNVRLENINLKILNPSLKYNQAQSFVPYGLNDLLIEQLKKNDINKPLEVQQRSLPELIAGRSAIIESSTGSGKTLAFLIPIVNDLGPSSCSNIILVPTRELASQIYKEIMKYIDNPHLVSRYVSGIDDEQERKLKNALRDCKVLISTPKRFLEIIEENSGHFRKVKRLVLDEVDKLLPFTSHYSKAQRKRVSKPKPAEKIINMITHYNKNVQLIATSATISQNLVHELQDLGFQKNCPVFKLYPDQYRYGRVPDNIKNLFTVVSGNNLESKLRWCIKLFEYQKLTSVLLFVSREESVEKTVELLKDMGYMASALYKELLVPSSQMVDRFLQDFKTGVIKFVVSNEETVRGMDFPFVDTVYMTYVPDSPEAYLHVAGRVGRLGRPGTALTFISEENEATELKHLKRRYLLLGIKGKRLELV</sequence>
<dbReference type="InterPro" id="IPR027417">
    <property type="entry name" value="P-loop_NTPase"/>
</dbReference>
<dbReference type="GeneID" id="100214478"/>
<accession>A0ABM4DIU9</accession>
<evidence type="ECO:0000259" key="8">
    <source>
        <dbReference type="PROSITE" id="PS51194"/>
    </source>
</evidence>
<comment type="similarity">
    <text evidence="6">Belongs to the DEAD box helicase family.</text>
</comment>